<gene>
    <name evidence="2" type="ORF">BSFP_019770</name>
</gene>
<organism evidence="2 3">
    <name type="scientific">Burkholderia stabilis</name>
    <dbReference type="NCBI Taxonomy" id="95485"/>
    <lineage>
        <taxon>Bacteria</taxon>
        <taxon>Pseudomonadati</taxon>
        <taxon>Pseudomonadota</taxon>
        <taxon>Betaproteobacteria</taxon>
        <taxon>Burkholderiales</taxon>
        <taxon>Burkholderiaceae</taxon>
        <taxon>Burkholderia</taxon>
        <taxon>Burkholderia cepacia complex</taxon>
    </lineage>
</organism>
<protein>
    <submittedName>
        <fullName evidence="2">Uncharacterized protein</fullName>
    </submittedName>
</protein>
<dbReference type="EMBL" id="AP018111">
    <property type="protein sequence ID" value="BAX59156.1"/>
    <property type="molecule type" value="Genomic_DNA"/>
</dbReference>
<name>A0A1Y1BJ54_9BURK</name>
<sequence>MHRITSRRAAASADTRRTQIARSVSAIAATAPGMPASPKWPMPPTRNVSTSVSVPGYGM</sequence>
<reference evidence="2 3" key="1">
    <citation type="journal article" date="2017" name="Genome Announc.">
        <title>Complete Genome Sequence of Burkholderia stabilis FERMP-21014.</title>
        <authorList>
            <person name="Konishi K."/>
            <person name="Kumagai T."/>
            <person name="Sakasegawa S."/>
            <person name="Tamura T."/>
        </authorList>
    </citation>
    <scope>NUCLEOTIDE SEQUENCE [LARGE SCALE GENOMIC DNA]</scope>
    <source>
        <strain evidence="2 3">FERMP-21014</strain>
    </source>
</reference>
<proteinExistence type="predicted"/>
<evidence type="ECO:0000313" key="2">
    <source>
        <dbReference type="EMBL" id="BAX59156.1"/>
    </source>
</evidence>
<dbReference type="Proteomes" id="UP000218432">
    <property type="component" value="Chromosome 1"/>
</dbReference>
<evidence type="ECO:0000256" key="1">
    <source>
        <dbReference type="SAM" id="MobiDB-lite"/>
    </source>
</evidence>
<accession>A0A1Y1BJ54</accession>
<feature type="region of interest" description="Disordered" evidence="1">
    <location>
        <begin position="32"/>
        <end position="59"/>
    </location>
</feature>
<dbReference type="AlphaFoldDB" id="A0A1Y1BJ54"/>
<evidence type="ECO:0000313" key="3">
    <source>
        <dbReference type="Proteomes" id="UP000218432"/>
    </source>
</evidence>